<organism evidence="1 2">
    <name type="scientific">Candidatus Chloroploca mongolica</name>
    <dbReference type="NCBI Taxonomy" id="2528176"/>
    <lineage>
        <taxon>Bacteria</taxon>
        <taxon>Bacillati</taxon>
        <taxon>Chloroflexota</taxon>
        <taxon>Chloroflexia</taxon>
        <taxon>Chloroflexales</taxon>
        <taxon>Chloroflexineae</taxon>
        <taxon>Oscillochloridaceae</taxon>
        <taxon>Candidatus Chloroploca</taxon>
    </lineage>
</organism>
<dbReference type="InterPro" id="IPR014729">
    <property type="entry name" value="Rossmann-like_a/b/a_fold"/>
</dbReference>
<dbReference type="InterPro" id="IPR036134">
    <property type="entry name" value="Crypto/Photolyase_FAD-like_sf"/>
</dbReference>
<sequence>MNLGTPTVWILGDQLLDPHPALVAAASVAGTSPVRVVLIESSARLSQQPYQRKKLVLLLSAMRHYAALLRAQGYEVDYLHAPDFLTGLREHCQRTQPGHLFTMAAAEYATRQFQLTLPDALGLPVTILPNTQFLVGQFDPFPATPPTRTVMMATFYRAMRRHFAVLLEEDGAPIGQKWSFDAENRKPLPRTLTPPEPSVREPDLLTQQVMEEVVRMPGGIGDVTGFNLAVTHAEAAQLLATFLGERLANFGPYEDAMTMRSALLYHSGLSPYLNLGLLAPMQLIRAAEQAYHDGKAPLNSVEGFVRQVLGWREYMYWQYWRQMPALATKNAWNATRTLPAWFWTGTTDLNCLHHALTRALQTGYTHHIERLMLLTNLCLLAGVQPHEVNTWFLAAYLDAYDWVMVPNVFGMGLNADGGGIATKPYIASANYINKMSDYCASCRYNAKQRTGPDACPFNLLYWNFLITHEQALRANPRLGPAVLGLNRLATEERAVIQQEAMLVLERLGFHQAAEA</sequence>
<gene>
    <name evidence="1" type="ORF">EYB53_024500</name>
</gene>
<dbReference type="Gene3D" id="3.40.50.620">
    <property type="entry name" value="HUPs"/>
    <property type="match status" value="1"/>
</dbReference>
<dbReference type="Gene3D" id="1.25.40.80">
    <property type="match status" value="1"/>
</dbReference>
<comment type="caution">
    <text evidence="1">The sequence shown here is derived from an EMBL/GenBank/DDBJ whole genome shotgun (WGS) entry which is preliminary data.</text>
</comment>
<dbReference type="InterPro" id="IPR036155">
    <property type="entry name" value="Crypto/Photolyase_N_sf"/>
</dbReference>
<dbReference type="SUPFAM" id="SSF48173">
    <property type="entry name" value="Cryptochrome/photolyase FAD-binding domain"/>
    <property type="match status" value="1"/>
</dbReference>
<dbReference type="PANTHER" id="PTHR38657">
    <property type="entry name" value="SLR1343 PROTEIN"/>
    <property type="match status" value="1"/>
</dbReference>
<dbReference type="PANTHER" id="PTHR38657:SF1">
    <property type="entry name" value="SLR1343 PROTEIN"/>
    <property type="match status" value="1"/>
</dbReference>
<dbReference type="RefSeq" id="WP_135482105.1">
    <property type="nucleotide sequence ID" value="NZ_SIJK02000110.1"/>
</dbReference>
<protein>
    <submittedName>
        <fullName evidence="1">Cryptochrome/photolyase family protein</fullName>
    </submittedName>
</protein>
<evidence type="ECO:0000313" key="1">
    <source>
        <dbReference type="EMBL" id="MBP1468892.1"/>
    </source>
</evidence>
<name>A0ABS4DHG4_9CHLR</name>
<dbReference type="InterPro" id="IPR052551">
    <property type="entry name" value="UV-DNA_repair_photolyase"/>
</dbReference>
<keyword evidence="2" id="KW-1185">Reference proteome</keyword>
<dbReference type="EMBL" id="SIJK02000110">
    <property type="protein sequence ID" value="MBP1468892.1"/>
    <property type="molecule type" value="Genomic_DNA"/>
</dbReference>
<evidence type="ECO:0000313" key="2">
    <source>
        <dbReference type="Proteomes" id="UP001193081"/>
    </source>
</evidence>
<dbReference type="SUPFAM" id="SSF52425">
    <property type="entry name" value="Cryptochrome/photolyase, N-terminal domain"/>
    <property type="match status" value="1"/>
</dbReference>
<dbReference type="Pfam" id="PF04244">
    <property type="entry name" value="DPRP"/>
    <property type="match status" value="1"/>
</dbReference>
<dbReference type="Gene3D" id="1.10.579.10">
    <property type="entry name" value="DNA Cyclobutane Dipyrimidine Photolyase, subunit A, domain 3"/>
    <property type="match status" value="1"/>
</dbReference>
<proteinExistence type="predicted"/>
<accession>A0ABS4DHG4</accession>
<reference evidence="1 2" key="1">
    <citation type="submission" date="2021-03" db="EMBL/GenBank/DDBJ databases">
        <authorList>
            <person name="Grouzdev D.S."/>
        </authorList>
    </citation>
    <scope>NUCLEOTIDE SEQUENCE [LARGE SCALE GENOMIC DNA]</scope>
    <source>
        <strain evidence="1 2">M50-1</strain>
    </source>
</reference>
<dbReference type="Proteomes" id="UP001193081">
    <property type="component" value="Unassembled WGS sequence"/>
</dbReference>
<dbReference type="InterPro" id="IPR007357">
    <property type="entry name" value="PhrB-like"/>
</dbReference>
<dbReference type="Gene3D" id="1.10.10.1710">
    <property type="entry name" value="Deoxyribodipyrimidine photolyase-related"/>
    <property type="match status" value="1"/>
</dbReference>